<sequence length="228" mass="27011">MEVDEYPLDDPETRWFDNQLTLVNELVDGRFERWNPRIEPILGKTVSKLERVCTFGLNEKWNDRYAAICHTCSKMSRLAFSFQNNFTIKLTNCLVRTSLEHGFEDSDRVEKDFKHVTSYDVEVQYASDSNAKKEAFDELIDRLRWIFNAVAMTRKQNLVPFNRLKRVNECFGTLIRLCDYGNTLNLEQCLHLEKLLIVLRQVIYIRKDYASISKRYVIVFKTENWTTV</sequence>
<dbReference type="Proteomes" id="UP001259832">
    <property type="component" value="Unassembled WGS sequence"/>
</dbReference>
<keyword evidence="2" id="KW-1185">Reference proteome</keyword>
<evidence type="ECO:0000313" key="1">
    <source>
        <dbReference type="EMBL" id="KAK1940092.1"/>
    </source>
</evidence>
<proteinExistence type="predicted"/>
<organism evidence="1 2">
    <name type="scientific">Phytophthora citrophthora</name>
    <dbReference type="NCBI Taxonomy" id="4793"/>
    <lineage>
        <taxon>Eukaryota</taxon>
        <taxon>Sar</taxon>
        <taxon>Stramenopiles</taxon>
        <taxon>Oomycota</taxon>
        <taxon>Peronosporomycetes</taxon>
        <taxon>Peronosporales</taxon>
        <taxon>Peronosporaceae</taxon>
        <taxon>Phytophthora</taxon>
    </lineage>
</organism>
<gene>
    <name evidence="1" type="ORF">P3T76_008415</name>
</gene>
<accession>A0AAD9GKC7</accession>
<reference evidence="1" key="1">
    <citation type="submission" date="2023-08" db="EMBL/GenBank/DDBJ databases">
        <title>Reference Genome Resource for the Citrus Pathogen Phytophthora citrophthora.</title>
        <authorList>
            <person name="Moller H."/>
            <person name="Coetzee B."/>
            <person name="Rose L.J."/>
            <person name="Van Niekerk J.M."/>
        </authorList>
    </citation>
    <scope>NUCLEOTIDE SEQUENCE</scope>
    <source>
        <strain evidence="1">STE-U-9442</strain>
    </source>
</reference>
<comment type="caution">
    <text evidence="1">The sequence shown here is derived from an EMBL/GenBank/DDBJ whole genome shotgun (WGS) entry which is preliminary data.</text>
</comment>
<protein>
    <submittedName>
        <fullName evidence="1">Uncharacterized protein</fullName>
    </submittedName>
</protein>
<dbReference type="EMBL" id="JASMQC010000015">
    <property type="protein sequence ID" value="KAK1940092.1"/>
    <property type="molecule type" value="Genomic_DNA"/>
</dbReference>
<dbReference type="AlphaFoldDB" id="A0AAD9GKC7"/>
<evidence type="ECO:0000313" key="2">
    <source>
        <dbReference type="Proteomes" id="UP001259832"/>
    </source>
</evidence>
<name>A0AAD9GKC7_9STRA</name>